<dbReference type="PANTHER" id="PTHR11911:SF111">
    <property type="entry name" value="INOSINE-5'-MONOPHOSPHATE DEHYDROGENASE"/>
    <property type="match status" value="1"/>
</dbReference>
<keyword evidence="8" id="KW-1185">Reference proteome</keyword>
<dbReference type="InterPro" id="IPR001093">
    <property type="entry name" value="IMP_DH_GMPRt"/>
</dbReference>
<keyword evidence="3 7" id="KW-0560">Oxidoreductase</keyword>
<dbReference type="Gene3D" id="3.20.20.70">
    <property type="entry name" value="Aldolase class I"/>
    <property type="match status" value="1"/>
</dbReference>
<evidence type="ECO:0000313" key="8">
    <source>
        <dbReference type="Proteomes" id="UP000680365"/>
    </source>
</evidence>
<dbReference type="PIRSF" id="PIRSF000130">
    <property type="entry name" value="IMPDH"/>
    <property type="match status" value="1"/>
</dbReference>
<evidence type="ECO:0000256" key="3">
    <source>
        <dbReference type="ARBA" id="ARBA00023002"/>
    </source>
</evidence>
<evidence type="ECO:0000256" key="4">
    <source>
        <dbReference type="ARBA" id="ARBA00023122"/>
    </source>
</evidence>
<sequence length="491" mass="54289">MKKREDKFNFPDDGTKLTFDDVFLLINEKSTIHSRRNIDLSVKIKNLKLNLPILGANMSTVMDGNFAKYLALMGGIGVIHQNYEIQEQIYQINKVKKYASPIISDPISISSDTIVKDIKNIFEEYSIGALIVSDNNNLKGIITKRDINSADSDNDCASDLMTKFDDLFYIESNDLNIDLEIGEKKLKKSKVEQLAILNSEKKLIGLFTKKGLDFYKTFPNSARDNFGRLVVAAALGINRDPIDRTSLLVSQGVDMIVFDTAHGYNDRFIKVLRKIRNNFPNILLTAGNIDNPKAAIEFAKEGADILKVGIGPGGACKTRIQTGFGKPQLSAIWEIRQALDKKGFNNVKIIADGGIKEAGNLAKAIAVGADFGMMGSIFAGTDKAVGQLRNIDGKLYKDYRGMASFKESLKANKLSGFQSNNYGPIFDEGADDIVPYKGDGSFFEIIRKFHGALASSLSYANSNNLKEFYEKTIFGKQTINGNIEGTPWKFG</sequence>
<evidence type="ECO:0000256" key="5">
    <source>
        <dbReference type="PROSITE-ProRule" id="PRU00703"/>
    </source>
</evidence>
<organism evidence="7 8">
    <name type="scientific">Candidatus Vampirococcus lugosii</name>
    <dbReference type="NCBI Taxonomy" id="2789015"/>
    <lineage>
        <taxon>Bacteria</taxon>
        <taxon>Candidatus Absconditibacteriota</taxon>
        <taxon>Vampirococcus</taxon>
    </lineage>
</organism>
<dbReference type="RefSeq" id="WP_213348394.1">
    <property type="nucleotide sequence ID" value="NZ_JAEDAM010000008.1"/>
</dbReference>
<dbReference type="Pfam" id="PF00571">
    <property type="entry name" value="CBS"/>
    <property type="match status" value="1"/>
</dbReference>
<name>A0ABS5QKK1_9BACT</name>
<keyword evidence="4 5" id="KW-0129">CBS domain</keyword>
<comment type="caution">
    <text evidence="7">The sequence shown here is derived from an EMBL/GenBank/DDBJ whole genome shotgun (WGS) entry which is preliminary data.</text>
</comment>
<proteinExistence type="inferred from homology"/>
<dbReference type="SUPFAM" id="SSF51412">
    <property type="entry name" value="Inosine monophosphate dehydrogenase (IMPDH)"/>
    <property type="match status" value="1"/>
</dbReference>
<dbReference type="CDD" id="cd00381">
    <property type="entry name" value="IMPDH"/>
    <property type="match status" value="1"/>
</dbReference>
<dbReference type="PANTHER" id="PTHR11911">
    <property type="entry name" value="INOSINE-5-MONOPHOSPHATE DEHYDROGENASE RELATED"/>
    <property type="match status" value="1"/>
</dbReference>
<accession>A0ABS5QKK1</accession>
<dbReference type="SUPFAM" id="SSF54631">
    <property type="entry name" value="CBS-domain pair"/>
    <property type="match status" value="1"/>
</dbReference>
<dbReference type="SMART" id="SM00116">
    <property type="entry name" value="CBS"/>
    <property type="match status" value="1"/>
</dbReference>
<comment type="similarity">
    <text evidence="1">Belongs to the IMPDH/GMPR family.</text>
</comment>
<dbReference type="InterPro" id="IPR013785">
    <property type="entry name" value="Aldolase_TIM"/>
</dbReference>
<dbReference type="GO" id="GO:0003938">
    <property type="term" value="F:IMP dehydrogenase activity"/>
    <property type="evidence" value="ECO:0007669"/>
    <property type="project" value="UniProtKB-EC"/>
</dbReference>
<dbReference type="CDD" id="cd04601">
    <property type="entry name" value="CBS_pair_IMPDH"/>
    <property type="match status" value="1"/>
</dbReference>
<protein>
    <submittedName>
        <fullName evidence="7">Inosine 5'-monophosphate dehydrogenase</fullName>
        <ecNumber evidence="7">1.1.1.205</ecNumber>
    </submittedName>
</protein>
<dbReference type="SMART" id="SM01240">
    <property type="entry name" value="IMPDH"/>
    <property type="match status" value="1"/>
</dbReference>
<feature type="domain" description="CBS" evidence="6">
    <location>
        <begin position="102"/>
        <end position="158"/>
    </location>
</feature>
<dbReference type="Pfam" id="PF00478">
    <property type="entry name" value="IMPDH"/>
    <property type="match status" value="1"/>
</dbReference>
<dbReference type="InterPro" id="IPR000644">
    <property type="entry name" value="CBS_dom"/>
</dbReference>
<evidence type="ECO:0000259" key="6">
    <source>
        <dbReference type="PROSITE" id="PS51371"/>
    </source>
</evidence>
<dbReference type="EMBL" id="JAEDAM010000008">
    <property type="protein sequence ID" value="MBS8121649.1"/>
    <property type="molecule type" value="Genomic_DNA"/>
</dbReference>
<dbReference type="Proteomes" id="UP000680365">
    <property type="component" value="Unassembled WGS sequence"/>
</dbReference>
<evidence type="ECO:0000256" key="1">
    <source>
        <dbReference type="ARBA" id="ARBA00005502"/>
    </source>
</evidence>
<evidence type="ECO:0000256" key="2">
    <source>
        <dbReference type="ARBA" id="ARBA00022723"/>
    </source>
</evidence>
<dbReference type="PROSITE" id="PS51371">
    <property type="entry name" value="CBS"/>
    <property type="match status" value="1"/>
</dbReference>
<dbReference type="InterPro" id="IPR005990">
    <property type="entry name" value="IMP_DH"/>
</dbReference>
<evidence type="ECO:0000313" key="7">
    <source>
        <dbReference type="EMBL" id="MBS8121649.1"/>
    </source>
</evidence>
<dbReference type="EC" id="1.1.1.205" evidence="7"/>
<gene>
    <name evidence="7" type="ORF">VAMP_12n314</name>
</gene>
<reference evidence="7 8" key="1">
    <citation type="journal article" date="2021" name="Nat. Commun.">
        <title>Reductive evolution and unique predatory mode in the CPR bacterium Vampirococcus lugosii.</title>
        <authorList>
            <person name="Moreira D."/>
            <person name="Zivanovic Y."/>
            <person name="Lopez-Archilla A.I."/>
            <person name="Iniesto M."/>
            <person name="Lopez-Garcia P."/>
        </authorList>
    </citation>
    <scope>NUCLEOTIDE SEQUENCE [LARGE SCALE GENOMIC DNA]</scope>
    <source>
        <strain evidence="7">Chiprana</strain>
    </source>
</reference>
<keyword evidence="2" id="KW-0479">Metal-binding</keyword>
<dbReference type="InterPro" id="IPR046342">
    <property type="entry name" value="CBS_dom_sf"/>
</dbReference>